<evidence type="ECO:0000313" key="6">
    <source>
        <dbReference type="EMBL" id="PYH94013.1"/>
    </source>
</evidence>
<reference evidence="6 7" key="1">
    <citation type="submission" date="2018-02" db="EMBL/GenBank/DDBJ databases">
        <title>The genomes of Aspergillus section Nigri reveals drivers in fungal speciation.</title>
        <authorList>
            <consortium name="DOE Joint Genome Institute"/>
            <person name="Vesth T.C."/>
            <person name="Nybo J."/>
            <person name="Theobald S."/>
            <person name="Brandl J."/>
            <person name="Frisvad J.C."/>
            <person name="Nielsen K.F."/>
            <person name="Lyhne E.K."/>
            <person name="Kogle M.E."/>
            <person name="Kuo A."/>
            <person name="Riley R."/>
            <person name="Clum A."/>
            <person name="Nolan M."/>
            <person name="Lipzen A."/>
            <person name="Salamov A."/>
            <person name="Henrissat B."/>
            <person name="Wiebenga A."/>
            <person name="De vries R.P."/>
            <person name="Grigoriev I.V."/>
            <person name="Mortensen U.H."/>
            <person name="Andersen M.R."/>
            <person name="Baker S.E."/>
        </authorList>
    </citation>
    <scope>NUCLEOTIDE SEQUENCE [LARGE SCALE GENOMIC DNA]</scope>
    <source>
        <strain evidence="6 7">CBS 707.79</strain>
    </source>
</reference>
<evidence type="ECO:0000313" key="7">
    <source>
        <dbReference type="Proteomes" id="UP000247810"/>
    </source>
</evidence>
<dbReference type="STRING" id="1448320.A0A319DRW4"/>
<dbReference type="CDD" id="cd06532">
    <property type="entry name" value="Glyco_transf_25"/>
    <property type="match status" value="1"/>
</dbReference>
<dbReference type="InterPro" id="IPR002654">
    <property type="entry name" value="Glyco_trans_25"/>
</dbReference>
<dbReference type="Pfam" id="PF01755">
    <property type="entry name" value="Glyco_transf_25"/>
    <property type="match status" value="1"/>
</dbReference>
<dbReference type="PANTHER" id="PTHR10730:SF53">
    <property type="entry name" value="GLYCOSYLTRANSFERASE 25 FAMILY MEMBER"/>
    <property type="match status" value="1"/>
</dbReference>
<evidence type="ECO:0000256" key="1">
    <source>
        <dbReference type="ARBA" id="ARBA00006721"/>
    </source>
</evidence>
<dbReference type="InterPro" id="IPR050757">
    <property type="entry name" value="Collagen_mod_GT25"/>
</dbReference>
<sequence length="414" mass="45789">MGVLNIHLASPSSTLTFLRSRHRQLFYAGLVSTVLIVLWCTLLVIPKTRYVGRRDVSLEAIGNETLGFEKIFCINLPSRTDKRDAIVLGSSITQFRVDWIDGVSAADMSPKAYPPRFDEPDRPRMLDGEIGSWRAHVNAIQTIVSSRVSSALILEDDVDWDVTLKNQLKEFALGSRALQSNNNQQQTTRTPSPYGTEWDVLWLGHCGTKCHRNNTSPPFYILKNDPTSTPVYALPRYFVGPAIHELVDNIKHSRLICRSAMSVCSSAYALSFHGAQELLAALSVAPSDEGMPAGESVVFDMMLGRLCSTGYLRCVASHPAVFGNWRAAGLPSKQSDIQYNYDGPKEGRIVQGPSFQGVVFSTMANLEALLEGERVVKAGVKDVVKSMVDLDTVKVREGGLHRLDYEEMVLKRVG</sequence>
<accession>A0A319DRW4</accession>
<feature type="domain" description="Glycosyl transferase family 25" evidence="5">
    <location>
        <begin position="69"/>
        <end position="176"/>
    </location>
</feature>
<comment type="similarity">
    <text evidence="1">Belongs to the glycosyltransferase 25 family.</text>
</comment>
<dbReference type="OrthoDB" id="47375at2759"/>
<keyword evidence="4" id="KW-0812">Transmembrane</keyword>
<evidence type="ECO:0000256" key="3">
    <source>
        <dbReference type="ARBA" id="ARBA00022679"/>
    </source>
</evidence>
<keyword evidence="4" id="KW-0472">Membrane</keyword>
<organism evidence="6 7">
    <name type="scientific">Aspergillus ellipticus CBS 707.79</name>
    <dbReference type="NCBI Taxonomy" id="1448320"/>
    <lineage>
        <taxon>Eukaryota</taxon>
        <taxon>Fungi</taxon>
        <taxon>Dikarya</taxon>
        <taxon>Ascomycota</taxon>
        <taxon>Pezizomycotina</taxon>
        <taxon>Eurotiomycetes</taxon>
        <taxon>Eurotiomycetidae</taxon>
        <taxon>Eurotiales</taxon>
        <taxon>Aspergillaceae</taxon>
        <taxon>Aspergillus</taxon>
        <taxon>Aspergillus subgen. Circumdati</taxon>
    </lineage>
</organism>
<name>A0A319DRW4_9EURO</name>
<feature type="transmembrane region" description="Helical" evidence="4">
    <location>
        <begin position="25"/>
        <end position="45"/>
    </location>
</feature>
<keyword evidence="7" id="KW-1185">Reference proteome</keyword>
<proteinExistence type="inferred from homology"/>
<evidence type="ECO:0000256" key="2">
    <source>
        <dbReference type="ARBA" id="ARBA00022676"/>
    </source>
</evidence>
<keyword evidence="3" id="KW-0808">Transferase</keyword>
<keyword evidence="4" id="KW-1133">Transmembrane helix</keyword>
<dbReference type="AlphaFoldDB" id="A0A319DRW4"/>
<dbReference type="VEuPathDB" id="FungiDB:BO71DRAFT_380233"/>
<dbReference type="Proteomes" id="UP000247810">
    <property type="component" value="Unassembled WGS sequence"/>
</dbReference>
<keyword evidence="2" id="KW-0328">Glycosyltransferase</keyword>
<dbReference type="PANTHER" id="PTHR10730">
    <property type="entry name" value="PROCOLLAGEN-LYSINE,2-OXOGLUTARATE 5-DIOXYGENASE/GLYCOSYLTRANSFERASE 25 FAMILY MEMBER"/>
    <property type="match status" value="1"/>
</dbReference>
<dbReference type="EMBL" id="KZ825880">
    <property type="protein sequence ID" value="PYH94013.1"/>
    <property type="molecule type" value="Genomic_DNA"/>
</dbReference>
<dbReference type="GO" id="GO:0016740">
    <property type="term" value="F:transferase activity"/>
    <property type="evidence" value="ECO:0007669"/>
    <property type="project" value="UniProtKB-KW"/>
</dbReference>
<gene>
    <name evidence="6" type="ORF">BO71DRAFT_380233</name>
</gene>
<evidence type="ECO:0000259" key="5">
    <source>
        <dbReference type="Pfam" id="PF01755"/>
    </source>
</evidence>
<protein>
    <recommendedName>
        <fullName evidence="5">Glycosyl transferase family 25 domain-containing protein</fullName>
    </recommendedName>
</protein>
<evidence type="ECO:0000256" key="4">
    <source>
        <dbReference type="SAM" id="Phobius"/>
    </source>
</evidence>